<accession>A0ABP7WP04</accession>
<reference evidence="3" key="1">
    <citation type="journal article" date="2019" name="Int. J. Syst. Evol. Microbiol.">
        <title>The Global Catalogue of Microorganisms (GCM) 10K type strain sequencing project: providing services to taxonomists for standard genome sequencing and annotation.</title>
        <authorList>
            <consortium name="The Broad Institute Genomics Platform"/>
            <consortium name="The Broad Institute Genome Sequencing Center for Infectious Disease"/>
            <person name="Wu L."/>
            <person name="Ma J."/>
        </authorList>
    </citation>
    <scope>NUCLEOTIDE SEQUENCE [LARGE SCALE GENOMIC DNA]</scope>
    <source>
        <strain evidence="3">JCM 17085</strain>
    </source>
</reference>
<feature type="transmembrane region" description="Helical" evidence="1">
    <location>
        <begin position="137"/>
        <end position="155"/>
    </location>
</feature>
<organism evidence="2 3">
    <name type="scientific">Mucilaginibacter panaciglaebae</name>
    <dbReference type="NCBI Taxonomy" id="502331"/>
    <lineage>
        <taxon>Bacteria</taxon>
        <taxon>Pseudomonadati</taxon>
        <taxon>Bacteroidota</taxon>
        <taxon>Sphingobacteriia</taxon>
        <taxon>Sphingobacteriales</taxon>
        <taxon>Sphingobacteriaceae</taxon>
        <taxon>Mucilaginibacter</taxon>
    </lineage>
</organism>
<evidence type="ECO:0000256" key="1">
    <source>
        <dbReference type="SAM" id="Phobius"/>
    </source>
</evidence>
<proteinExistence type="predicted"/>
<sequence length="161" mass="18063">MNLEKTIDSIGKQNLLYQDKSIIMTEAKLDTSITVIGKPLSGNVNLNDSAKHFENDDLSIDFTVDKSGLNLAFKASPKPRTIIVHYHQKTTRQNNIVKTEDSQLSVQKKTKLQQDSAYTHIADHQDPSLATNSIKSAIIWVIILLAIVAIGFFVIKRNLFR</sequence>
<gene>
    <name evidence="2" type="ORF">GCM10022392_14350</name>
</gene>
<comment type="caution">
    <text evidence="2">The sequence shown here is derived from an EMBL/GenBank/DDBJ whole genome shotgun (WGS) entry which is preliminary data.</text>
</comment>
<keyword evidence="3" id="KW-1185">Reference proteome</keyword>
<dbReference type="Proteomes" id="UP001500841">
    <property type="component" value="Unassembled WGS sequence"/>
</dbReference>
<dbReference type="RefSeq" id="WP_345102299.1">
    <property type="nucleotide sequence ID" value="NZ_BAABCV010000004.1"/>
</dbReference>
<dbReference type="EMBL" id="BAABCV010000004">
    <property type="protein sequence ID" value="GAA4093068.1"/>
    <property type="molecule type" value="Genomic_DNA"/>
</dbReference>
<keyword evidence="1" id="KW-0472">Membrane</keyword>
<evidence type="ECO:0000313" key="3">
    <source>
        <dbReference type="Proteomes" id="UP001500841"/>
    </source>
</evidence>
<name>A0ABP7WP04_9SPHI</name>
<keyword evidence="1" id="KW-0812">Transmembrane</keyword>
<evidence type="ECO:0000313" key="2">
    <source>
        <dbReference type="EMBL" id="GAA4093068.1"/>
    </source>
</evidence>
<keyword evidence="1" id="KW-1133">Transmembrane helix</keyword>
<protein>
    <submittedName>
        <fullName evidence="2">Uncharacterized protein</fullName>
    </submittedName>
</protein>